<dbReference type="PANTHER" id="PTHR31689">
    <property type="entry name" value="DIAMINOPIMELATE EPIMERASE, CHLOROPLASTIC"/>
    <property type="match status" value="1"/>
</dbReference>
<dbReference type="InterPro" id="IPR001653">
    <property type="entry name" value="DAP_epimerase_DapF"/>
</dbReference>
<dbReference type="Pfam" id="PF01678">
    <property type="entry name" value="DAP_epimerase"/>
    <property type="match status" value="2"/>
</dbReference>
<keyword evidence="1" id="KW-0413">Isomerase</keyword>
<sequence>MMLSFAKMHGLGNDFMVVDGVTQPIFLNESQIIKLGDRHRGVGFDQLLLIEPPQQPDLDFQYRIFNADGSEVEQCGNGARCIARFVRNVGLTWKHKIRVGTMKGVLNLQIMRNGLVSVDMGEPRLEPGDIPLRYAQKELFYHVNLDGIDYQFGSVSMGNPHCVLTVDNVDETDVDKIGRQLTEHHLFPEGTNVGFMQKVSDSEIRLRVYERGVGETQACGTGACASAVIGRLQHQMENKIRVYLPGGHLHIDWGGVGETLKMMGPAELVYQGFIEL</sequence>
<dbReference type="NCBIfam" id="TIGR00652">
    <property type="entry name" value="DapF"/>
    <property type="match status" value="1"/>
</dbReference>
<evidence type="ECO:0000313" key="2">
    <source>
        <dbReference type="Proteomes" id="UP001548189"/>
    </source>
</evidence>
<dbReference type="PANTHER" id="PTHR31689:SF0">
    <property type="entry name" value="DIAMINOPIMELATE EPIMERASE"/>
    <property type="match status" value="1"/>
</dbReference>
<protein>
    <submittedName>
        <fullName evidence="1">Diaminopimelate epimerase</fullName>
        <ecNumber evidence="1">5.1.1.7</ecNumber>
    </submittedName>
</protein>
<keyword evidence="2" id="KW-1185">Reference proteome</keyword>
<dbReference type="GO" id="GO:0008837">
    <property type="term" value="F:diaminopimelate epimerase activity"/>
    <property type="evidence" value="ECO:0007669"/>
    <property type="project" value="UniProtKB-EC"/>
</dbReference>
<accession>A0ABV2BUT5</accession>
<organism evidence="1 2">
    <name type="scientific">Aliikangiella maris</name>
    <dbReference type="NCBI Taxonomy" id="3162458"/>
    <lineage>
        <taxon>Bacteria</taxon>
        <taxon>Pseudomonadati</taxon>
        <taxon>Pseudomonadota</taxon>
        <taxon>Gammaproteobacteria</taxon>
        <taxon>Oceanospirillales</taxon>
        <taxon>Pleioneaceae</taxon>
        <taxon>Aliikangiella</taxon>
    </lineage>
</organism>
<name>A0ABV2BUT5_9GAMM</name>
<dbReference type="PROSITE" id="PS01326">
    <property type="entry name" value="DAP_EPIMERASE"/>
    <property type="match status" value="1"/>
</dbReference>
<proteinExistence type="inferred from homology"/>
<dbReference type="InterPro" id="IPR018510">
    <property type="entry name" value="DAP_epimerase_AS"/>
</dbReference>
<dbReference type="Gene3D" id="3.10.310.10">
    <property type="entry name" value="Diaminopimelate Epimerase, Chain A, domain 1"/>
    <property type="match status" value="2"/>
</dbReference>
<gene>
    <name evidence="1" type="primary">dapF</name>
    <name evidence="1" type="ORF">ABVT43_11120</name>
</gene>
<dbReference type="SUPFAM" id="SSF54506">
    <property type="entry name" value="Diaminopimelate epimerase-like"/>
    <property type="match status" value="2"/>
</dbReference>
<dbReference type="EC" id="5.1.1.7" evidence="1"/>
<dbReference type="EMBL" id="JBEVCJ010000012">
    <property type="protein sequence ID" value="MET1255677.1"/>
    <property type="molecule type" value="Genomic_DNA"/>
</dbReference>
<reference evidence="1 2" key="1">
    <citation type="submission" date="2024-06" db="EMBL/GenBank/DDBJ databases">
        <authorList>
            <person name="Li F."/>
        </authorList>
    </citation>
    <scope>NUCLEOTIDE SEQUENCE [LARGE SCALE GENOMIC DNA]</scope>
    <source>
        <strain evidence="1 2">GXAS 311</strain>
    </source>
</reference>
<comment type="caution">
    <text evidence="1">The sequence shown here is derived from an EMBL/GenBank/DDBJ whole genome shotgun (WGS) entry which is preliminary data.</text>
</comment>
<evidence type="ECO:0000313" key="1">
    <source>
        <dbReference type="EMBL" id="MET1255677.1"/>
    </source>
</evidence>
<dbReference type="Proteomes" id="UP001548189">
    <property type="component" value="Unassembled WGS sequence"/>
</dbReference>
<dbReference type="HAMAP" id="MF_00197">
    <property type="entry name" value="DAP_epimerase"/>
    <property type="match status" value="1"/>
</dbReference>